<dbReference type="STRING" id="307972.A0A2G8LL62"/>
<dbReference type="GO" id="GO:0005886">
    <property type="term" value="C:plasma membrane"/>
    <property type="evidence" value="ECO:0007669"/>
    <property type="project" value="TreeGrafter"/>
</dbReference>
<keyword evidence="2" id="KW-0720">Serine protease</keyword>
<keyword evidence="1" id="KW-0378">Hydrolase</keyword>
<dbReference type="GO" id="GO:0004177">
    <property type="term" value="F:aminopeptidase activity"/>
    <property type="evidence" value="ECO:0007669"/>
    <property type="project" value="UniProtKB-KW"/>
</dbReference>
<comment type="caution">
    <text evidence="5">The sequence shown here is derived from an EMBL/GenBank/DDBJ whole genome shotgun (WGS) entry which is preliminary data.</text>
</comment>
<dbReference type="Gene3D" id="2.140.10.30">
    <property type="entry name" value="Dipeptidylpeptidase IV, N-terminal domain"/>
    <property type="match status" value="1"/>
</dbReference>
<evidence type="ECO:0000256" key="2">
    <source>
        <dbReference type="ARBA" id="ARBA00022825"/>
    </source>
</evidence>
<keyword evidence="1" id="KW-0645">Protease</keyword>
<dbReference type="Proteomes" id="UP000230750">
    <property type="component" value="Unassembled WGS sequence"/>
</dbReference>
<dbReference type="Pfam" id="PF00930">
    <property type="entry name" value="DPPIV_N"/>
    <property type="match status" value="1"/>
</dbReference>
<dbReference type="OrthoDB" id="16520at2759"/>
<protein>
    <submittedName>
        <fullName evidence="5">Putative inactive dipeptidyl peptidase 10</fullName>
    </submittedName>
</protein>
<reference evidence="5 6" key="1">
    <citation type="journal article" date="2017" name="PLoS Biol.">
        <title>The sea cucumber genome provides insights into morphological evolution and visceral regeneration.</title>
        <authorList>
            <person name="Zhang X."/>
            <person name="Sun L."/>
            <person name="Yuan J."/>
            <person name="Sun Y."/>
            <person name="Gao Y."/>
            <person name="Zhang L."/>
            <person name="Li S."/>
            <person name="Dai H."/>
            <person name="Hamel J.F."/>
            <person name="Liu C."/>
            <person name="Yu Y."/>
            <person name="Liu S."/>
            <person name="Lin W."/>
            <person name="Guo K."/>
            <person name="Jin S."/>
            <person name="Xu P."/>
            <person name="Storey K.B."/>
            <person name="Huan P."/>
            <person name="Zhang T."/>
            <person name="Zhou Y."/>
            <person name="Zhang J."/>
            <person name="Lin C."/>
            <person name="Li X."/>
            <person name="Xing L."/>
            <person name="Huo D."/>
            <person name="Sun M."/>
            <person name="Wang L."/>
            <person name="Mercier A."/>
            <person name="Li F."/>
            <person name="Yang H."/>
            <person name="Xiang J."/>
        </authorList>
    </citation>
    <scope>NUCLEOTIDE SEQUENCE [LARGE SCALE GENOMIC DNA]</scope>
    <source>
        <strain evidence="5">Shaxun</strain>
        <tissue evidence="5">Muscle</tissue>
    </source>
</reference>
<evidence type="ECO:0000313" key="6">
    <source>
        <dbReference type="Proteomes" id="UP000230750"/>
    </source>
</evidence>
<sequence>SVYVSRNEENNLVKRDVLKNNSEVVLLDNRTWNVEGASDFSVSPDEKYILLICHKVHEYGQSYSAIYKIYDVDEQKLLPTLKPENVTDEETRLRYASWSPTKSQASLIFVFEGNIYYMEDIKGSSRQITFDGKENLIYNGVPDVAFSDETLGSDHAIYWFGEGGRFVYAKFDDTDVETSWVSYYDHLANPKASYNMIVYFTLGGGSPLINSSLLIYYAPTSSSLQRPLLQVCGVDGSRQSFRDMVEQDSGLRCGLYLQCNSGTCRKSISEESKDGWVVVRNPLCFRKTEDRLLLYWSFQIRTLRTNTTTFVSLLQRMEKEVGKLTEGKYEVSKIVAYHAITMSSLFSKF</sequence>
<dbReference type="PANTHER" id="PTHR11731">
    <property type="entry name" value="PROTEASE FAMILY S9B,C DIPEPTIDYL-PEPTIDASE IV-RELATED"/>
    <property type="match status" value="1"/>
</dbReference>
<evidence type="ECO:0000256" key="3">
    <source>
        <dbReference type="ARBA" id="ARBA00023180"/>
    </source>
</evidence>
<evidence type="ECO:0000256" key="1">
    <source>
        <dbReference type="ARBA" id="ARBA00022438"/>
    </source>
</evidence>
<name>A0A2G8LL62_STIJA</name>
<keyword evidence="3" id="KW-0325">Glycoprotein</keyword>
<gene>
    <name evidence="5" type="ORF">BSL78_02159</name>
</gene>
<accession>A0A2G8LL62</accession>
<organism evidence="5 6">
    <name type="scientific">Stichopus japonicus</name>
    <name type="common">Sea cucumber</name>
    <dbReference type="NCBI Taxonomy" id="307972"/>
    <lineage>
        <taxon>Eukaryota</taxon>
        <taxon>Metazoa</taxon>
        <taxon>Echinodermata</taxon>
        <taxon>Eleutherozoa</taxon>
        <taxon>Echinozoa</taxon>
        <taxon>Holothuroidea</taxon>
        <taxon>Aspidochirotacea</taxon>
        <taxon>Aspidochirotida</taxon>
        <taxon>Stichopodidae</taxon>
        <taxon>Apostichopus</taxon>
    </lineage>
</organism>
<dbReference type="EMBL" id="MRZV01000044">
    <property type="protein sequence ID" value="PIK60984.1"/>
    <property type="molecule type" value="Genomic_DNA"/>
</dbReference>
<keyword evidence="6" id="KW-1185">Reference proteome</keyword>
<dbReference type="SUPFAM" id="SSF82171">
    <property type="entry name" value="DPP6 N-terminal domain-like"/>
    <property type="match status" value="1"/>
</dbReference>
<dbReference type="PANTHER" id="PTHR11731:SF200">
    <property type="entry name" value="DIPEPTIDYL PEPTIDASE 10, ISOFORM B"/>
    <property type="match status" value="1"/>
</dbReference>
<dbReference type="AlphaFoldDB" id="A0A2G8LL62"/>
<dbReference type="GO" id="GO:0008236">
    <property type="term" value="F:serine-type peptidase activity"/>
    <property type="evidence" value="ECO:0007669"/>
    <property type="project" value="UniProtKB-KW"/>
</dbReference>
<dbReference type="InterPro" id="IPR050278">
    <property type="entry name" value="Serine_Prot_S9B/DPPIV"/>
</dbReference>
<feature type="domain" description="Dipeptidylpeptidase IV N-terminal" evidence="4">
    <location>
        <begin position="43"/>
        <end position="190"/>
    </location>
</feature>
<dbReference type="GO" id="GO:0008239">
    <property type="term" value="F:dipeptidyl-peptidase activity"/>
    <property type="evidence" value="ECO:0007669"/>
    <property type="project" value="TreeGrafter"/>
</dbReference>
<feature type="non-terminal residue" evidence="5">
    <location>
        <position position="1"/>
    </location>
</feature>
<proteinExistence type="predicted"/>
<evidence type="ECO:0000259" key="4">
    <source>
        <dbReference type="Pfam" id="PF00930"/>
    </source>
</evidence>
<keyword evidence="1" id="KW-0031">Aminopeptidase</keyword>
<dbReference type="InterPro" id="IPR002469">
    <property type="entry name" value="Peptidase_S9B_N"/>
</dbReference>
<evidence type="ECO:0000313" key="5">
    <source>
        <dbReference type="EMBL" id="PIK60984.1"/>
    </source>
</evidence>
<dbReference type="GO" id="GO:0006508">
    <property type="term" value="P:proteolysis"/>
    <property type="evidence" value="ECO:0007669"/>
    <property type="project" value="InterPro"/>
</dbReference>